<feature type="compositionally biased region" description="Low complexity" evidence="12">
    <location>
        <begin position="774"/>
        <end position="808"/>
    </location>
</feature>
<evidence type="ECO:0000259" key="13">
    <source>
        <dbReference type="PROSITE" id="PS50157"/>
    </source>
</evidence>
<feature type="domain" description="C2H2-type" evidence="13">
    <location>
        <begin position="629"/>
        <end position="651"/>
    </location>
</feature>
<dbReference type="SUPFAM" id="SSF57667">
    <property type="entry name" value="beta-beta-alpha zinc fingers"/>
    <property type="match status" value="3"/>
</dbReference>
<dbReference type="GO" id="GO:0005801">
    <property type="term" value="C:cis-Golgi network"/>
    <property type="evidence" value="ECO:0007669"/>
    <property type="project" value="TreeGrafter"/>
</dbReference>
<keyword evidence="15" id="KW-1185">Reference proteome</keyword>
<dbReference type="PANTHER" id="PTHR14759">
    <property type="entry name" value="STOP PROTEIN"/>
    <property type="match status" value="1"/>
</dbReference>
<protein>
    <recommendedName>
        <fullName evidence="13">C2H2-type domain-containing protein</fullName>
    </recommendedName>
</protein>
<feature type="compositionally biased region" description="Basic and acidic residues" evidence="12">
    <location>
        <begin position="100"/>
        <end position="112"/>
    </location>
</feature>
<feature type="compositionally biased region" description="Low complexity" evidence="12">
    <location>
        <begin position="72"/>
        <end position="83"/>
    </location>
</feature>
<feature type="region of interest" description="Disordered" evidence="12">
    <location>
        <begin position="100"/>
        <end position="215"/>
    </location>
</feature>
<comment type="caution">
    <text evidence="14">The sequence shown here is derived from an EMBL/GenBank/DDBJ whole genome shotgun (WGS) entry which is preliminary data.</text>
</comment>
<dbReference type="InterPro" id="IPR036236">
    <property type="entry name" value="Znf_C2H2_sf"/>
</dbReference>
<feature type="domain" description="C2H2-type" evidence="13">
    <location>
        <begin position="515"/>
        <end position="544"/>
    </location>
</feature>
<dbReference type="SMART" id="SM00355">
    <property type="entry name" value="ZnF_C2H2"/>
    <property type="match status" value="10"/>
</dbReference>
<evidence type="ECO:0000256" key="5">
    <source>
        <dbReference type="ARBA" id="ARBA00022723"/>
    </source>
</evidence>
<feature type="domain" description="C2H2-type" evidence="13">
    <location>
        <begin position="600"/>
        <end position="628"/>
    </location>
</feature>
<evidence type="ECO:0000256" key="10">
    <source>
        <dbReference type="ARBA" id="ARBA00023242"/>
    </source>
</evidence>
<keyword evidence="8" id="KW-0862">Zinc</keyword>
<evidence type="ECO:0000256" key="2">
    <source>
        <dbReference type="ARBA" id="ARBA00004245"/>
    </source>
</evidence>
<keyword evidence="7 11" id="KW-0863">Zinc-finger</keyword>
<evidence type="ECO:0000256" key="11">
    <source>
        <dbReference type="PROSITE-ProRule" id="PRU00042"/>
    </source>
</evidence>
<dbReference type="GO" id="GO:0005798">
    <property type="term" value="C:Golgi-associated vesicle"/>
    <property type="evidence" value="ECO:0007669"/>
    <property type="project" value="TreeGrafter"/>
</dbReference>
<evidence type="ECO:0000256" key="8">
    <source>
        <dbReference type="ARBA" id="ARBA00022833"/>
    </source>
</evidence>
<dbReference type="AlphaFoldDB" id="A0A4Z2CC57"/>
<dbReference type="GO" id="GO:0070507">
    <property type="term" value="P:regulation of microtubule cytoskeleton organization"/>
    <property type="evidence" value="ECO:0007669"/>
    <property type="project" value="TreeGrafter"/>
</dbReference>
<evidence type="ECO:0000256" key="12">
    <source>
        <dbReference type="SAM" id="MobiDB-lite"/>
    </source>
</evidence>
<dbReference type="PROSITE" id="PS00028">
    <property type="entry name" value="ZINC_FINGER_C2H2_1"/>
    <property type="match status" value="6"/>
</dbReference>
<dbReference type="InterPro" id="IPR013087">
    <property type="entry name" value="Znf_C2H2_type"/>
</dbReference>
<comment type="subcellular location">
    <subcellularLocation>
        <location evidence="2">Cytoplasm</location>
        <location evidence="2">Cytoskeleton</location>
    </subcellularLocation>
    <subcellularLocation>
        <location evidence="1">Nucleus</location>
    </subcellularLocation>
</comment>
<evidence type="ECO:0000256" key="3">
    <source>
        <dbReference type="ARBA" id="ARBA00005728"/>
    </source>
</evidence>
<keyword evidence="10" id="KW-0539">Nucleus</keyword>
<keyword evidence="5" id="KW-0479">Metal-binding</keyword>
<organism evidence="14 15">
    <name type="scientific">Takifugu bimaculatus</name>
    <dbReference type="NCBI Taxonomy" id="433685"/>
    <lineage>
        <taxon>Eukaryota</taxon>
        <taxon>Metazoa</taxon>
        <taxon>Chordata</taxon>
        <taxon>Craniata</taxon>
        <taxon>Vertebrata</taxon>
        <taxon>Euteleostomi</taxon>
        <taxon>Actinopterygii</taxon>
        <taxon>Neopterygii</taxon>
        <taxon>Teleostei</taxon>
        <taxon>Neoteleostei</taxon>
        <taxon>Acanthomorphata</taxon>
        <taxon>Eupercaria</taxon>
        <taxon>Tetraodontiformes</taxon>
        <taxon>Tetradontoidea</taxon>
        <taxon>Tetraodontidae</taxon>
        <taxon>Takifugu</taxon>
    </lineage>
</organism>
<keyword evidence="6" id="KW-0677">Repeat</keyword>
<evidence type="ECO:0000256" key="4">
    <source>
        <dbReference type="ARBA" id="ARBA00022490"/>
    </source>
</evidence>
<dbReference type="Pfam" id="PF00096">
    <property type="entry name" value="zf-C2H2"/>
    <property type="match status" value="2"/>
</dbReference>
<feature type="region of interest" description="Disordered" evidence="12">
    <location>
        <begin position="246"/>
        <end position="266"/>
    </location>
</feature>
<evidence type="ECO:0000313" key="15">
    <source>
        <dbReference type="Proteomes" id="UP000516260"/>
    </source>
</evidence>
<dbReference type="GO" id="GO:0008017">
    <property type="term" value="F:microtubule binding"/>
    <property type="evidence" value="ECO:0007669"/>
    <property type="project" value="InterPro"/>
</dbReference>
<gene>
    <name evidence="14" type="ORF">fugu_011106</name>
</gene>
<dbReference type="Gene3D" id="3.30.160.60">
    <property type="entry name" value="Classic Zinc Finger"/>
    <property type="match status" value="4"/>
</dbReference>
<dbReference type="EMBL" id="SWLE01000003">
    <property type="protein sequence ID" value="TNN01724.1"/>
    <property type="molecule type" value="Genomic_DNA"/>
</dbReference>
<feature type="compositionally biased region" description="Basic and acidic residues" evidence="12">
    <location>
        <begin position="170"/>
        <end position="212"/>
    </location>
</feature>
<evidence type="ECO:0000256" key="7">
    <source>
        <dbReference type="ARBA" id="ARBA00022771"/>
    </source>
</evidence>
<dbReference type="PROSITE" id="PS50157">
    <property type="entry name" value="ZINC_FINGER_C2H2_2"/>
    <property type="match status" value="5"/>
</dbReference>
<dbReference type="GO" id="GO:0005634">
    <property type="term" value="C:nucleus"/>
    <property type="evidence" value="ECO:0007669"/>
    <property type="project" value="UniProtKB-SubCell"/>
</dbReference>
<feature type="domain" description="C2H2-type" evidence="13">
    <location>
        <begin position="574"/>
        <end position="601"/>
    </location>
</feature>
<evidence type="ECO:0000256" key="6">
    <source>
        <dbReference type="ARBA" id="ARBA00022737"/>
    </source>
</evidence>
<dbReference type="GO" id="GO:0000226">
    <property type="term" value="P:microtubule cytoskeleton organization"/>
    <property type="evidence" value="ECO:0007669"/>
    <property type="project" value="InterPro"/>
</dbReference>
<sequence>MAWPCITRACCINRFWTELDKADIAVPLVFTKYSDVADVQHFPHHPQPKQNRAGAIAIETQPHPHRGEPEAGKAPPATGAAAGDDGLSVMRHDFKAWRVRPEPSCKPRREYQRSAAPFNTETQYQKDYKPWPIPKKNDHPWIPKASPGSTSKGPERSAKLEQAASEAESGVEKSEIEEKIHEKESKEVTKREKSAEREVGEKTEPACAETRKGRAAADALNRQLKEVMSTSSSYRTEFKAYKDVKPTKPIKAPSQYKPPGEETNLETSYSATYKGEQVKAHPADNKVMERRRIRSLYSEPSKAGAKVDKPASHTKPKKTPTTAGKMGKKSKEKQISGSQSAKKKPSLVVYGRQVTIIMMATKRLDNFEVTCEWSSCTFKGHSMEELSDHMSLHLKDYLGDNDTLEDLDEYACLWKGCEFLSMGSPAELEVHAYFHNYHGKLKFIGSQLLTSHPDLPSCNQGLHSNNLLPEGSERFACLWEHCDSSFNNPEWFYRHVDNHVESAEQQSLAQQQQALFCQWNGCDAFFKIRYRLREHMRSHTQERLVACPTCGSMFASNTKFFDHLHRQAEPVESLVCEHCGKAFSRERLLRDHIRQHVNQVKCPFCDMTCTTLAALKIHIRFRHCDERPFPCDFCDKRFKNQPDLQKHTEVHNEGTVYRCTVEGCDYSCQTFSTMSYHFKRAHQVGGLPKYKCHICDKVFSWCYTLTLHLRKKHELKWPSGHSRFRYRKDVDGFLKVNMVRFETVEVTKEIMKNMAKKPQSLRKSQRSGTQNKRGAASPESGQSSPAGSSSPSSSSCSSYSSDASSQPSPGGGDSPNYCVMSTIPNVEEEPAGLMPDSCDDGHVSGAVQALTEVARGLGMDVV</sequence>
<comment type="similarity">
    <text evidence="3">Belongs to the STOP family.</text>
</comment>
<keyword evidence="9" id="KW-0206">Cytoskeleton</keyword>
<accession>A0A4Z2CC57</accession>
<name>A0A4Z2CC57_9TELE</name>
<dbReference type="PANTHER" id="PTHR14759:SF31">
    <property type="entry name" value="MICROTUBULE-ASSOCIATED PROTEIN 6-LIKE"/>
    <property type="match status" value="1"/>
</dbReference>
<dbReference type="GO" id="GO:0030705">
    <property type="term" value="P:cytoskeleton-dependent intracellular transport"/>
    <property type="evidence" value="ECO:0007669"/>
    <property type="project" value="TreeGrafter"/>
</dbReference>
<feature type="region of interest" description="Disordered" evidence="12">
    <location>
        <begin position="62"/>
        <end position="83"/>
    </location>
</feature>
<dbReference type="GO" id="GO:0005516">
    <property type="term" value="F:calmodulin binding"/>
    <property type="evidence" value="ECO:0007669"/>
    <property type="project" value="InterPro"/>
</dbReference>
<evidence type="ECO:0000313" key="14">
    <source>
        <dbReference type="EMBL" id="TNN01724.1"/>
    </source>
</evidence>
<proteinExistence type="inferred from homology"/>
<dbReference type="InterPro" id="IPR007882">
    <property type="entry name" value="MAP6"/>
</dbReference>
<keyword evidence="4" id="KW-0963">Cytoplasm</keyword>
<feature type="domain" description="C2H2-type" evidence="13">
    <location>
        <begin position="690"/>
        <end position="718"/>
    </location>
</feature>
<feature type="region of interest" description="Disordered" evidence="12">
    <location>
        <begin position="295"/>
        <end position="342"/>
    </location>
</feature>
<feature type="region of interest" description="Disordered" evidence="12">
    <location>
        <begin position="753"/>
        <end position="820"/>
    </location>
</feature>
<dbReference type="Proteomes" id="UP000516260">
    <property type="component" value="Chromosome 11"/>
</dbReference>
<dbReference type="GO" id="GO:0008270">
    <property type="term" value="F:zinc ion binding"/>
    <property type="evidence" value="ECO:0007669"/>
    <property type="project" value="UniProtKB-KW"/>
</dbReference>
<reference evidence="14 15" key="1">
    <citation type="submission" date="2019-04" db="EMBL/GenBank/DDBJ databases">
        <title>The sequence and de novo assembly of Takifugu bimaculatus genome using PacBio and Hi-C technologies.</title>
        <authorList>
            <person name="Xu P."/>
            <person name="Liu B."/>
            <person name="Zhou Z."/>
        </authorList>
    </citation>
    <scope>NUCLEOTIDE SEQUENCE [LARGE SCALE GENOMIC DNA]</scope>
    <source>
        <strain evidence="14">TB-2018</strain>
        <tissue evidence="14">Muscle</tissue>
    </source>
</reference>
<evidence type="ECO:0000256" key="9">
    <source>
        <dbReference type="ARBA" id="ARBA00023212"/>
    </source>
</evidence>
<dbReference type="GO" id="GO:0005874">
    <property type="term" value="C:microtubule"/>
    <property type="evidence" value="ECO:0007669"/>
    <property type="project" value="InterPro"/>
</dbReference>
<feature type="compositionally biased region" description="Basic and acidic residues" evidence="12">
    <location>
        <begin position="124"/>
        <end position="141"/>
    </location>
</feature>
<evidence type="ECO:0000256" key="1">
    <source>
        <dbReference type="ARBA" id="ARBA00004123"/>
    </source>
</evidence>
<dbReference type="FunFam" id="3.30.160.60:FF:000145">
    <property type="entry name" value="Zinc finger protein 574"/>
    <property type="match status" value="1"/>
</dbReference>